<dbReference type="GO" id="GO:0005737">
    <property type="term" value="C:cytoplasm"/>
    <property type="evidence" value="ECO:0007669"/>
    <property type="project" value="TreeGrafter"/>
</dbReference>
<evidence type="ECO:0000313" key="6">
    <source>
        <dbReference type="Proteomes" id="UP000037891"/>
    </source>
</evidence>
<feature type="domain" description="AMP-dependent synthetase/ligase" evidence="3">
    <location>
        <begin position="472"/>
        <end position="809"/>
    </location>
</feature>
<dbReference type="SUPFAM" id="SSF56801">
    <property type="entry name" value="Acetyl-CoA synthetase-like"/>
    <property type="match status" value="1"/>
</dbReference>
<dbReference type="Gene3D" id="3.30.559.10">
    <property type="entry name" value="Chloramphenicol acetyltransferase-like domain"/>
    <property type="match status" value="1"/>
</dbReference>
<dbReference type="Gene3D" id="3.30.559.30">
    <property type="entry name" value="Nonribosomal peptide synthetase, condensation domain"/>
    <property type="match status" value="1"/>
</dbReference>
<dbReference type="Gene3D" id="3.40.50.980">
    <property type="match status" value="2"/>
</dbReference>
<name>A0A0N0GD69_PSESX</name>
<gene>
    <name evidence="5" type="ORF">ABJ99_2770</name>
</gene>
<dbReference type="InterPro" id="IPR000873">
    <property type="entry name" value="AMP-dep_synth/lig_dom"/>
</dbReference>
<sequence length="865" mass="95902">MYASAAAHFPLTAAQRDVWLDQISCGDSPLYNIGGYLDVDGPLDAATLQRALDLLVASHEGLRTVLLPGAGADGLPLQTYATNLPMPLTVHDFSAHQQPVQAAQALVTEQMRRPYVFDGSPLLGFSLIRLATNQYWLASQAHHLILDGWGFGQMLQSLGDIYSALIHGDSPVFDAPRYSDFIEEDARYQASGRYSRDKDYWLEKYRNLPEPLLVSRYHNRRLTDPAPSHAWVQALPEALHARMKQFAEQQGASTFHVLLAVLHVYFTRTEQREEWVVGLPLLNRTGARFKATLGHFAQVSAVRMAFAQGMDFATLVSEVRDALKRDFRHQRFPLSELNRTLGVTREERAQLFEVSVSYEQEGHDYRYGDAQARTVKVSNGYEATPLAIHMRSNLNSDEASLHLVHHRAWINDAEAEAIAGRLLSILEQGLENPALQVNEFDLLTRTEHLNIQQWNATGMDAGDEQLIHRRIEQQARLQPDTIAAVHLGQALTYAQLDRQANALAQRLVESGVRPDDRVAVVSRRSLQTLVGLLATLKAGAAYVPIDPSHPRERLTYLLTDSAPVAVLTLATLVERLPSLTVPLIELDDCLDAPGSDISPQVAGLSSASLVYVIYTSGSTGQPKGVMVEHRMLANLVDWHCDAFALKAGGHTSCLAGFGFDAMAWEVWPTLCAGATLHLAPVQEGGEDIEALLQWWRAQPLDVSFLPTPVAEYAFSQADDHPTLRTLLIGGDRLRQFAHNRRYAVVNNYGPTETTVVATSGQVLVNGSLHIGGPVANTRVYVLDEHLRPMPVGISGELYIGGSGVARGYLNQPQLIEERFIADPFSDQPQARMYRSGDLVRWNADGMLDYLYARHEPHLAKNEYLI</sequence>
<dbReference type="PANTHER" id="PTHR45527:SF1">
    <property type="entry name" value="FATTY ACID SYNTHASE"/>
    <property type="match status" value="1"/>
</dbReference>
<dbReference type="GO" id="GO:0044550">
    <property type="term" value="P:secondary metabolite biosynthetic process"/>
    <property type="evidence" value="ECO:0007669"/>
    <property type="project" value="TreeGrafter"/>
</dbReference>
<dbReference type="InterPro" id="IPR010071">
    <property type="entry name" value="AA_adenyl_dom"/>
</dbReference>
<dbReference type="PROSITE" id="PS00455">
    <property type="entry name" value="AMP_BINDING"/>
    <property type="match status" value="1"/>
</dbReference>
<proteinExistence type="predicted"/>
<accession>A0A0N0GD69</accession>
<dbReference type="NCBIfam" id="TIGR01733">
    <property type="entry name" value="AA-adenyl-dom"/>
    <property type="match status" value="1"/>
</dbReference>
<evidence type="ECO:0000259" key="4">
    <source>
        <dbReference type="Pfam" id="PF00668"/>
    </source>
</evidence>
<feature type="domain" description="Condensation" evidence="4">
    <location>
        <begin position="7"/>
        <end position="448"/>
    </location>
</feature>
<dbReference type="EMBL" id="LGLN01000078">
    <property type="protein sequence ID" value="KPC25673.1"/>
    <property type="molecule type" value="Genomic_DNA"/>
</dbReference>
<dbReference type="GO" id="GO:0031177">
    <property type="term" value="F:phosphopantetheine binding"/>
    <property type="evidence" value="ECO:0007669"/>
    <property type="project" value="TreeGrafter"/>
</dbReference>
<dbReference type="GO" id="GO:0043041">
    <property type="term" value="P:amino acid activation for nonribosomal peptide biosynthetic process"/>
    <property type="evidence" value="ECO:0007669"/>
    <property type="project" value="TreeGrafter"/>
</dbReference>
<evidence type="ECO:0000256" key="1">
    <source>
        <dbReference type="ARBA" id="ARBA00022450"/>
    </source>
</evidence>
<evidence type="ECO:0000259" key="3">
    <source>
        <dbReference type="Pfam" id="PF00501"/>
    </source>
</evidence>
<organism evidence="5 6">
    <name type="scientific">Pseudomonas syringae pv. cilantro</name>
    <dbReference type="NCBI Taxonomy" id="81035"/>
    <lineage>
        <taxon>Bacteria</taxon>
        <taxon>Pseudomonadati</taxon>
        <taxon>Pseudomonadota</taxon>
        <taxon>Gammaproteobacteria</taxon>
        <taxon>Pseudomonadales</taxon>
        <taxon>Pseudomonadaceae</taxon>
        <taxon>Pseudomonas</taxon>
        <taxon>Pseudomonas syringae</taxon>
    </lineage>
</organism>
<dbReference type="Proteomes" id="UP000037891">
    <property type="component" value="Unassembled WGS sequence"/>
</dbReference>
<keyword evidence="1" id="KW-0596">Phosphopantetheine</keyword>
<comment type="caution">
    <text evidence="5">The sequence shown here is derived from an EMBL/GenBank/DDBJ whole genome shotgun (WGS) entry which is preliminary data.</text>
</comment>
<reference evidence="5 6" key="1">
    <citation type="submission" date="2015-07" db="EMBL/GenBank/DDBJ databases">
        <authorList>
            <person name="Noorani M."/>
        </authorList>
    </citation>
    <scope>NUCLEOTIDE SEQUENCE [LARGE SCALE GENOMIC DNA]</scope>
    <source>
        <strain evidence="5 6">0788_9</strain>
    </source>
</reference>
<dbReference type="PATRIC" id="fig|81035.3.peg.2959"/>
<evidence type="ECO:0000256" key="2">
    <source>
        <dbReference type="ARBA" id="ARBA00022553"/>
    </source>
</evidence>
<dbReference type="InterPro" id="IPR020845">
    <property type="entry name" value="AMP-binding_CS"/>
</dbReference>
<evidence type="ECO:0000313" key="5">
    <source>
        <dbReference type="EMBL" id="KPC25673.1"/>
    </source>
</evidence>
<dbReference type="GO" id="GO:0003824">
    <property type="term" value="F:catalytic activity"/>
    <property type="evidence" value="ECO:0007669"/>
    <property type="project" value="InterPro"/>
</dbReference>
<protein>
    <submittedName>
        <fullName evidence="5">Non-ribosomal peptide synthetase</fullName>
    </submittedName>
</protein>
<dbReference type="Pfam" id="PF00668">
    <property type="entry name" value="Condensation"/>
    <property type="match status" value="1"/>
</dbReference>
<dbReference type="Gene3D" id="2.30.38.10">
    <property type="entry name" value="Luciferase, Domain 3"/>
    <property type="match status" value="1"/>
</dbReference>
<reference evidence="5 6" key="2">
    <citation type="submission" date="2015-10" db="EMBL/GenBank/DDBJ databases">
        <title>Comparative genomics and high-throughput reverse genetic screens identify a new phytobacterial MAMP and an Arabidopsis receptor required for immune elicitation.</title>
        <authorList>
            <person name="Mott G.A."/>
            <person name="Thakur S."/>
            <person name="Wang P.W."/>
            <person name="Desveaux D."/>
            <person name="Guttman D.S."/>
        </authorList>
    </citation>
    <scope>NUCLEOTIDE SEQUENCE [LARGE SCALE GENOMIC DNA]</scope>
    <source>
        <strain evidence="5 6">0788_9</strain>
    </source>
</reference>
<dbReference type="Pfam" id="PF00501">
    <property type="entry name" value="AMP-binding"/>
    <property type="match status" value="1"/>
</dbReference>
<keyword evidence="2" id="KW-0597">Phosphoprotein</keyword>
<dbReference type="InterPro" id="IPR023213">
    <property type="entry name" value="CAT-like_dom_sf"/>
</dbReference>
<dbReference type="SUPFAM" id="SSF52777">
    <property type="entry name" value="CoA-dependent acyltransferases"/>
    <property type="match status" value="2"/>
</dbReference>
<dbReference type="AlphaFoldDB" id="A0A0N0GD69"/>
<dbReference type="FunFam" id="3.40.50.980:FF:000001">
    <property type="entry name" value="Non-ribosomal peptide synthetase"/>
    <property type="match status" value="1"/>
</dbReference>
<dbReference type="InterPro" id="IPR001242">
    <property type="entry name" value="Condensation_dom"/>
</dbReference>
<dbReference type="PANTHER" id="PTHR45527">
    <property type="entry name" value="NONRIBOSOMAL PEPTIDE SYNTHETASE"/>
    <property type="match status" value="1"/>
</dbReference>
<dbReference type="FunFam" id="2.30.38.10:FF:000001">
    <property type="entry name" value="Non-ribosomal peptide synthetase PvdI"/>
    <property type="match status" value="1"/>
</dbReference>